<dbReference type="NCBIfam" id="TIGR00254">
    <property type="entry name" value="GGDEF"/>
    <property type="match status" value="1"/>
</dbReference>
<dbReference type="GO" id="GO:1902201">
    <property type="term" value="P:negative regulation of bacterial-type flagellum-dependent cell motility"/>
    <property type="evidence" value="ECO:0007669"/>
    <property type="project" value="TreeGrafter"/>
</dbReference>
<dbReference type="GO" id="GO:0000160">
    <property type="term" value="P:phosphorelay signal transduction system"/>
    <property type="evidence" value="ECO:0007669"/>
    <property type="project" value="InterPro"/>
</dbReference>
<dbReference type="CDD" id="cd17574">
    <property type="entry name" value="REC_OmpR"/>
    <property type="match status" value="1"/>
</dbReference>
<dbReference type="GO" id="GO:0052621">
    <property type="term" value="F:diguanylate cyclase activity"/>
    <property type="evidence" value="ECO:0007669"/>
    <property type="project" value="UniProtKB-EC"/>
</dbReference>
<dbReference type="InterPro" id="IPR029787">
    <property type="entry name" value="Nucleotide_cyclase"/>
</dbReference>
<gene>
    <name evidence="7" type="ORF">MORIYA_0427</name>
</gene>
<dbReference type="InterPro" id="IPR001789">
    <property type="entry name" value="Sig_transdc_resp-reg_receiver"/>
</dbReference>
<feature type="domain" description="GGDEF" evidence="6">
    <location>
        <begin position="174"/>
        <end position="308"/>
    </location>
</feature>
<dbReference type="SMART" id="SM00448">
    <property type="entry name" value="REC"/>
    <property type="match status" value="1"/>
</dbReference>
<dbReference type="PROSITE" id="PS50887">
    <property type="entry name" value="GGDEF"/>
    <property type="match status" value="1"/>
</dbReference>
<dbReference type="InterPro" id="IPR050469">
    <property type="entry name" value="Diguanylate_Cyclase"/>
</dbReference>
<dbReference type="KEGG" id="mya:MORIYA_0427"/>
<dbReference type="PANTHER" id="PTHR45138:SF9">
    <property type="entry name" value="DIGUANYLATE CYCLASE DGCM-RELATED"/>
    <property type="match status" value="1"/>
</dbReference>
<dbReference type="EMBL" id="LS483250">
    <property type="protein sequence ID" value="SQD76905.1"/>
    <property type="molecule type" value="Genomic_DNA"/>
</dbReference>
<comment type="caution">
    <text evidence="4">Lacks conserved residue(s) required for the propagation of feature annotation.</text>
</comment>
<sequence length="308" mass="34311">MKILIIDDSKIERVIIRSYLQHLNHEVFDAGNGETGITLFAECNPDIVLLGVVMSGINGYEVARKIRQEFTDWVPIIFLSGKTAPEDIMIGIEAGGDDYLPKPIQKTILIAKMTAMERIAAMRTQLLKTKNDLELANEELGRLATLDGLTGIANRRHLDITIAEELARAQRHAQPLTFIIADIDFFKKYNDHYGHIQGDECLKAVASILDNSLRRPAELAARYGGEEFCMVLPNTDTKGAKLVADKLVNAVRSLEILHAGLHEHAIVTMSFGVVSMIPDRKVTVKSLMLEADAKLYQAKHNGRDQWVI</sequence>
<dbReference type="PROSITE" id="PS50110">
    <property type="entry name" value="RESPONSE_REGULATORY"/>
    <property type="match status" value="1"/>
</dbReference>
<dbReference type="EC" id="2.7.7.65" evidence="2"/>
<feature type="domain" description="Response regulatory" evidence="5">
    <location>
        <begin position="2"/>
        <end position="117"/>
    </location>
</feature>
<protein>
    <recommendedName>
        <fullName evidence="2">diguanylate cyclase</fullName>
        <ecNumber evidence="2">2.7.7.65</ecNumber>
    </recommendedName>
</protein>
<dbReference type="FunFam" id="3.30.70.270:FF:000001">
    <property type="entry name" value="Diguanylate cyclase domain protein"/>
    <property type="match status" value="1"/>
</dbReference>
<dbReference type="CDD" id="cd01949">
    <property type="entry name" value="GGDEF"/>
    <property type="match status" value="1"/>
</dbReference>
<dbReference type="AlphaFoldDB" id="A0A330LS16"/>
<dbReference type="SUPFAM" id="SSF52172">
    <property type="entry name" value="CheY-like"/>
    <property type="match status" value="1"/>
</dbReference>
<dbReference type="InterPro" id="IPR011006">
    <property type="entry name" value="CheY-like_superfamily"/>
</dbReference>
<dbReference type="Pfam" id="PF00072">
    <property type="entry name" value="Response_reg"/>
    <property type="match status" value="1"/>
</dbReference>
<dbReference type="SMART" id="SM00267">
    <property type="entry name" value="GGDEF"/>
    <property type="match status" value="1"/>
</dbReference>
<evidence type="ECO:0000313" key="7">
    <source>
        <dbReference type="EMBL" id="SQD76905.1"/>
    </source>
</evidence>
<keyword evidence="8" id="KW-1185">Reference proteome</keyword>
<evidence type="ECO:0000256" key="1">
    <source>
        <dbReference type="ARBA" id="ARBA00001946"/>
    </source>
</evidence>
<comment type="cofactor">
    <cofactor evidence="1">
        <name>Mg(2+)</name>
        <dbReference type="ChEBI" id="CHEBI:18420"/>
    </cofactor>
</comment>
<dbReference type="OrthoDB" id="9812260at2"/>
<evidence type="ECO:0000256" key="2">
    <source>
        <dbReference type="ARBA" id="ARBA00012528"/>
    </source>
</evidence>
<dbReference type="RefSeq" id="WP_112712286.1">
    <property type="nucleotide sequence ID" value="NZ_LS483250.1"/>
</dbReference>
<evidence type="ECO:0000259" key="6">
    <source>
        <dbReference type="PROSITE" id="PS50887"/>
    </source>
</evidence>
<name>A0A330LS16_9GAMM</name>
<evidence type="ECO:0000256" key="4">
    <source>
        <dbReference type="PROSITE-ProRule" id="PRU00169"/>
    </source>
</evidence>
<dbReference type="GO" id="GO:0043709">
    <property type="term" value="P:cell adhesion involved in single-species biofilm formation"/>
    <property type="evidence" value="ECO:0007669"/>
    <property type="project" value="TreeGrafter"/>
</dbReference>
<accession>A0A330LS16</accession>
<dbReference type="Gene3D" id="3.30.70.270">
    <property type="match status" value="1"/>
</dbReference>
<dbReference type="SUPFAM" id="SSF55073">
    <property type="entry name" value="Nucleotide cyclase"/>
    <property type="match status" value="1"/>
</dbReference>
<comment type="catalytic activity">
    <reaction evidence="3">
        <text>2 GTP = 3',3'-c-di-GMP + 2 diphosphate</text>
        <dbReference type="Rhea" id="RHEA:24898"/>
        <dbReference type="ChEBI" id="CHEBI:33019"/>
        <dbReference type="ChEBI" id="CHEBI:37565"/>
        <dbReference type="ChEBI" id="CHEBI:58805"/>
        <dbReference type="EC" id="2.7.7.65"/>
    </reaction>
</comment>
<evidence type="ECO:0000259" key="5">
    <source>
        <dbReference type="PROSITE" id="PS50110"/>
    </source>
</evidence>
<dbReference type="InterPro" id="IPR000160">
    <property type="entry name" value="GGDEF_dom"/>
</dbReference>
<reference evidence="8" key="1">
    <citation type="submission" date="2018-05" db="EMBL/GenBank/DDBJ databases">
        <authorList>
            <person name="Cea G.-C."/>
            <person name="William W."/>
        </authorList>
    </citation>
    <scope>NUCLEOTIDE SEQUENCE [LARGE SCALE GENOMIC DNA]</scope>
    <source>
        <strain evidence="8">DB21MT 5</strain>
    </source>
</reference>
<dbReference type="InterPro" id="IPR043128">
    <property type="entry name" value="Rev_trsase/Diguanyl_cyclase"/>
</dbReference>
<dbReference type="GO" id="GO:0005886">
    <property type="term" value="C:plasma membrane"/>
    <property type="evidence" value="ECO:0007669"/>
    <property type="project" value="TreeGrafter"/>
</dbReference>
<dbReference type="Gene3D" id="3.40.50.2300">
    <property type="match status" value="1"/>
</dbReference>
<proteinExistence type="predicted"/>
<dbReference type="PANTHER" id="PTHR45138">
    <property type="entry name" value="REGULATORY COMPONENTS OF SENSORY TRANSDUCTION SYSTEM"/>
    <property type="match status" value="1"/>
</dbReference>
<dbReference type="Proteomes" id="UP000250163">
    <property type="component" value="Chromosome MORIYA"/>
</dbReference>
<organism evidence="7 8">
    <name type="scientific">Moritella yayanosii</name>
    <dbReference type="NCBI Taxonomy" id="69539"/>
    <lineage>
        <taxon>Bacteria</taxon>
        <taxon>Pseudomonadati</taxon>
        <taxon>Pseudomonadota</taxon>
        <taxon>Gammaproteobacteria</taxon>
        <taxon>Alteromonadales</taxon>
        <taxon>Moritellaceae</taxon>
        <taxon>Moritella</taxon>
    </lineage>
</organism>
<evidence type="ECO:0000313" key="8">
    <source>
        <dbReference type="Proteomes" id="UP000250163"/>
    </source>
</evidence>
<evidence type="ECO:0000256" key="3">
    <source>
        <dbReference type="ARBA" id="ARBA00034247"/>
    </source>
</evidence>
<dbReference type="Pfam" id="PF00990">
    <property type="entry name" value="GGDEF"/>
    <property type="match status" value="1"/>
</dbReference>